<evidence type="ECO:0000313" key="2">
    <source>
        <dbReference type="Proteomes" id="UP001529510"/>
    </source>
</evidence>
<keyword evidence="2" id="KW-1185">Reference proteome</keyword>
<organism evidence="1 2">
    <name type="scientific">Cirrhinus mrigala</name>
    <name type="common">Mrigala</name>
    <dbReference type="NCBI Taxonomy" id="683832"/>
    <lineage>
        <taxon>Eukaryota</taxon>
        <taxon>Metazoa</taxon>
        <taxon>Chordata</taxon>
        <taxon>Craniata</taxon>
        <taxon>Vertebrata</taxon>
        <taxon>Euteleostomi</taxon>
        <taxon>Actinopterygii</taxon>
        <taxon>Neopterygii</taxon>
        <taxon>Teleostei</taxon>
        <taxon>Ostariophysi</taxon>
        <taxon>Cypriniformes</taxon>
        <taxon>Cyprinidae</taxon>
        <taxon>Labeoninae</taxon>
        <taxon>Labeonini</taxon>
        <taxon>Cirrhinus</taxon>
    </lineage>
</organism>
<protein>
    <submittedName>
        <fullName evidence="1">Uncharacterized protein</fullName>
    </submittedName>
</protein>
<proteinExistence type="predicted"/>
<comment type="caution">
    <text evidence="1">The sequence shown here is derived from an EMBL/GenBank/DDBJ whole genome shotgun (WGS) entry which is preliminary data.</text>
</comment>
<name>A0ABD0MF17_CIRMR</name>
<accession>A0ABD0MF17</accession>
<dbReference type="AlphaFoldDB" id="A0ABD0MF17"/>
<dbReference type="Proteomes" id="UP001529510">
    <property type="component" value="Unassembled WGS sequence"/>
</dbReference>
<reference evidence="1 2" key="1">
    <citation type="submission" date="2024-05" db="EMBL/GenBank/DDBJ databases">
        <title>Genome sequencing and assembly of Indian major carp, Cirrhinus mrigala (Hamilton, 1822).</title>
        <authorList>
            <person name="Mohindra V."/>
            <person name="Chowdhury L.M."/>
            <person name="Lal K."/>
            <person name="Jena J.K."/>
        </authorList>
    </citation>
    <scope>NUCLEOTIDE SEQUENCE [LARGE SCALE GENOMIC DNA]</scope>
    <source>
        <strain evidence="1">CM1030</strain>
        <tissue evidence="1">Blood</tissue>
    </source>
</reference>
<sequence length="180" mass="20030">MDLSDDDSPAVRDVKTAIRNDLQQRYTEPGLQDYLHKSTALDPRFKTLLHLDSTTRLRVYDLLTTEIVSIEQEGQATGTTEPATSIETQTVDLEPSTSPPQEKKSAMTELFGGLFMTHDHESSTKSVAKMAEEEMQFFRAVDCIPLECRSTEMVENPRAPTPSLCHVGTVLPGCAWNICP</sequence>
<dbReference type="EMBL" id="JAMKFB020000738">
    <property type="protein sequence ID" value="KAL0147577.1"/>
    <property type="molecule type" value="Genomic_DNA"/>
</dbReference>
<evidence type="ECO:0000313" key="1">
    <source>
        <dbReference type="EMBL" id="KAL0147577.1"/>
    </source>
</evidence>
<gene>
    <name evidence="1" type="ORF">M9458_057134</name>
</gene>